<sequence>MRLKHSSSSQSNQAALATKLADLYASISDSNLQNHIIPLLRNLPNSASLVKDAEEQLDAFNSWYSAVVPNEAQLTDYRAQLKGCILVHKLMELEASLDQEVNKARPNPKEMVNIVDHQIWRWNEEKLVTKKDLNNQAAALEAGPEDVVREMFEKAGLKYGAKQKSRFKHSQHLMVL</sequence>
<dbReference type="Proteomes" id="UP000275078">
    <property type="component" value="Unassembled WGS sequence"/>
</dbReference>
<evidence type="ECO:0000313" key="1">
    <source>
        <dbReference type="EMBL" id="RPA71969.1"/>
    </source>
</evidence>
<dbReference type="EMBL" id="ML119888">
    <property type="protein sequence ID" value="RPA71969.1"/>
    <property type="molecule type" value="Genomic_DNA"/>
</dbReference>
<gene>
    <name evidence="1" type="ORF">BJ508DRAFT_335510</name>
</gene>
<protein>
    <submittedName>
        <fullName evidence="1">Uncharacterized protein</fullName>
    </submittedName>
</protein>
<organism evidence="1 2">
    <name type="scientific">Ascobolus immersus RN42</name>
    <dbReference type="NCBI Taxonomy" id="1160509"/>
    <lineage>
        <taxon>Eukaryota</taxon>
        <taxon>Fungi</taxon>
        <taxon>Dikarya</taxon>
        <taxon>Ascomycota</taxon>
        <taxon>Pezizomycotina</taxon>
        <taxon>Pezizomycetes</taxon>
        <taxon>Pezizales</taxon>
        <taxon>Ascobolaceae</taxon>
        <taxon>Ascobolus</taxon>
    </lineage>
</organism>
<dbReference type="AlphaFoldDB" id="A0A3N4HC63"/>
<keyword evidence="2" id="KW-1185">Reference proteome</keyword>
<proteinExistence type="predicted"/>
<name>A0A3N4HC63_ASCIM</name>
<reference evidence="1 2" key="1">
    <citation type="journal article" date="2018" name="Nat. Ecol. Evol.">
        <title>Pezizomycetes genomes reveal the molecular basis of ectomycorrhizal truffle lifestyle.</title>
        <authorList>
            <person name="Murat C."/>
            <person name="Payen T."/>
            <person name="Noel B."/>
            <person name="Kuo A."/>
            <person name="Morin E."/>
            <person name="Chen J."/>
            <person name="Kohler A."/>
            <person name="Krizsan K."/>
            <person name="Balestrini R."/>
            <person name="Da Silva C."/>
            <person name="Montanini B."/>
            <person name="Hainaut M."/>
            <person name="Levati E."/>
            <person name="Barry K.W."/>
            <person name="Belfiori B."/>
            <person name="Cichocki N."/>
            <person name="Clum A."/>
            <person name="Dockter R.B."/>
            <person name="Fauchery L."/>
            <person name="Guy J."/>
            <person name="Iotti M."/>
            <person name="Le Tacon F."/>
            <person name="Lindquist E.A."/>
            <person name="Lipzen A."/>
            <person name="Malagnac F."/>
            <person name="Mello A."/>
            <person name="Molinier V."/>
            <person name="Miyauchi S."/>
            <person name="Poulain J."/>
            <person name="Riccioni C."/>
            <person name="Rubini A."/>
            <person name="Sitrit Y."/>
            <person name="Splivallo R."/>
            <person name="Traeger S."/>
            <person name="Wang M."/>
            <person name="Zifcakova L."/>
            <person name="Wipf D."/>
            <person name="Zambonelli A."/>
            <person name="Paolocci F."/>
            <person name="Nowrousian M."/>
            <person name="Ottonello S."/>
            <person name="Baldrian P."/>
            <person name="Spatafora J.W."/>
            <person name="Henrissat B."/>
            <person name="Nagy L.G."/>
            <person name="Aury J.M."/>
            <person name="Wincker P."/>
            <person name="Grigoriev I.V."/>
            <person name="Bonfante P."/>
            <person name="Martin F.M."/>
        </authorList>
    </citation>
    <scope>NUCLEOTIDE SEQUENCE [LARGE SCALE GENOMIC DNA]</scope>
    <source>
        <strain evidence="1 2">RN42</strain>
    </source>
</reference>
<evidence type="ECO:0000313" key="2">
    <source>
        <dbReference type="Proteomes" id="UP000275078"/>
    </source>
</evidence>
<accession>A0A3N4HC63</accession>